<dbReference type="InterPro" id="IPR016071">
    <property type="entry name" value="Staphylococal_nuclease_OB-fold"/>
</dbReference>
<feature type="domain" description="TNase-like" evidence="5">
    <location>
        <begin position="26"/>
        <end position="146"/>
    </location>
</feature>
<accession>A0A9E9LZH5</accession>
<dbReference type="KEGG" id="ovb:NB640_10930"/>
<dbReference type="RefSeq" id="WP_269308734.1">
    <property type="nucleotide sequence ID" value="NZ_CP098242.1"/>
</dbReference>
<evidence type="ECO:0000256" key="4">
    <source>
        <dbReference type="SAM" id="SignalP"/>
    </source>
</evidence>
<dbReference type="PANTHER" id="PTHR12302:SF3">
    <property type="entry name" value="SERINE_THREONINE-PROTEIN KINASE 31"/>
    <property type="match status" value="1"/>
</dbReference>
<dbReference type="GO" id="GO:0004519">
    <property type="term" value="F:endonuclease activity"/>
    <property type="evidence" value="ECO:0007669"/>
    <property type="project" value="UniProtKB-KW"/>
</dbReference>
<evidence type="ECO:0000256" key="1">
    <source>
        <dbReference type="ARBA" id="ARBA00022722"/>
    </source>
</evidence>
<feature type="chain" id="PRO_5039042809" evidence="4">
    <location>
        <begin position="30"/>
        <end position="172"/>
    </location>
</feature>
<evidence type="ECO:0000256" key="2">
    <source>
        <dbReference type="ARBA" id="ARBA00022759"/>
    </source>
</evidence>
<name>A0A9E9LZH5_9BURK</name>
<keyword evidence="1" id="KW-0540">Nuclease</keyword>
<keyword evidence="4" id="KW-0732">Signal</keyword>
<dbReference type="SMART" id="SM00318">
    <property type="entry name" value="SNc"/>
    <property type="match status" value="1"/>
</dbReference>
<proteinExistence type="predicted"/>
<dbReference type="AlphaFoldDB" id="A0A9E9LZH5"/>
<dbReference type="InterPro" id="IPR035437">
    <property type="entry name" value="SNase_OB-fold_sf"/>
</dbReference>
<dbReference type="PROSITE" id="PS50830">
    <property type="entry name" value="TNASE_3"/>
    <property type="match status" value="1"/>
</dbReference>
<dbReference type="Proteomes" id="UP001156215">
    <property type="component" value="Chromosome"/>
</dbReference>
<dbReference type="SUPFAM" id="SSF50199">
    <property type="entry name" value="Staphylococcal nuclease"/>
    <property type="match status" value="1"/>
</dbReference>
<dbReference type="EMBL" id="CP098242">
    <property type="protein sequence ID" value="WAW09728.1"/>
    <property type="molecule type" value="Genomic_DNA"/>
</dbReference>
<reference evidence="6" key="1">
    <citation type="journal article" date="2022" name="Front. Microbiol.">
        <title>New perspectives on an old grouping: The genomic and phenotypic variability of Oxalobacter formigenes and the implications for calcium oxalate stone prevention.</title>
        <authorList>
            <person name="Chmiel J.A."/>
            <person name="Carr C."/>
            <person name="Stuivenberg G.A."/>
            <person name="Venema R."/>
            <person name="Chanyi R.M."/>
            <person name="Al K.F."/>
            <person name="Giguere D."/>
            <person name="Say H."/>
            <person name="Akouris P.P."/>
            <person name="Dominguez Romero S.A."/>
            <person name="Kwong A."/>
            <person name="Tai V."/>
            <person name="Koval S.F."/>
            <person name="Razvi H."/>
            <person name="Bjazevic J."/>
            <person name="Burton J.P."/>
        </authorList>
    </citation>
    <scope>NUCLEOTIDE SEQUENCE</scope>
    <source>
        <strain evidence="6">WoOx3</strain>
    </source>
</reference>
<dbReference type="Pfam" id="PF00565">
    <property type="entry name" value="SNase"/>
    <property type="match status" value="1"/>
</dbReference>
<dbReference type="PANTHER" id="PTHR12302">
    <property type="entry name" value="EBNA2 BINDING PROTEIN P100"/>
    <property type="match status" value="1"/>
</dbReference>
<keyword evidence="3" id="KW-0378">Hydrolase</keyword>
<evidence type="ECO:0000256" key="3">
    <source>
        <dbReference type="ARBA" id="ARBA00022801"/>
    </source>
</evidence>
<dbReference type="GO" id="GO:0016787">
    <property type="term" value="F:hydrolase activity"/>
    <property type="evidence" value="ECO:0007669"/>
    <property type="project" value="UniProtKB-KW"/>
</dbReference>
<evidence type="ECO:0000313" key="6">
    <source>
        <dbReference type="EMBL" id="WAW09728.1"/>
    </source>
</evidence>
<keyword evidence="2" id="KW-0255">Endonuclease</keyword>
<dbReference type="Gene3D" id="2.40.50.90">
    <property type="match status" value="1"/>
</dbReference>
<protein>
    <submittedName>
        <fullName evidence="6">Thermonuclease family protein</fullName>
    </submittedName>
</protein>
<feature type="signal peptide" evidence="4">
    <location>
        <begin position="1"/>
        <end position="29"/>
    </location>
</feature>
<sequence>MKYLSPAIAATKHLLAAALALAALLPAWAAPVAGVTSGDTLTVIEGRRSVKIRLAYIDAPEPRQPYANHSRRSLSELCAGKDAKYDVLYTDRKKQAIAIVHCNGINANRYQVARGMAWVYDEYNKDETLPALQQQARKARLGIWQADIVTPPWEFRRLGFTGRIDGKKSFSE</sequence>
<evidence type="ECO:0000313" key="7">
    <source>
        <dbReference type="Proteomes" id="UP001156215"/>
    </source>
</evidence>
<keyword evidence="7" id="KW-1185">Reference proteome</keyword>
<organism evidence="6 7">
    <name type="scientific">Oxalobacter vibrioformis</name>
    <dbReference type="NCBI Taxonomy" id="933080"/>
    <lineage>
        <taxon>Bacteria</taxon>
        <taxon>Pseudomonadati</taxon>
        <taxon>Pseudomonadota</taxon>
        <taxon>Betaproteobacteria</taxon>
        <taxon>Burkholderiales</taxon>
        <taxon>Oxalobacteraceae</taxon>
        <taxon>Oxalobacter</taxon>
    </lineage>
</organism>
<evidence type="ECO:0000259" key="5">
    <source>
        <dbReference type="PROSITE" id="PS50830"/>
    </source>
</evidence>
<gene>
    <name evidence="6" type="ORF">NB640_10930</name>
</gene>